<dbReference type="Proteomes" id="UP001497482">
    <property type="component" value="Chromosome 19"/>
</dbReference>
<accession>A0AAV2KLW1</accession>
<proteinExistence type="predicted"/>
<feature type="compositionally biased region" description="Polar residues" evidence="2">
    <location>
        <begin position="226"/>
        <end position="237"/>
    </location>
</feature>
<feature type="compositionally biased region" description="Basic and acidic residues" evidence="2">
    <location>
        <begin position="188"/>
        <end position="224"/>
    </location>
</feature>
<evidence type="ECO:0000313" key="4">
    <source>
        <dbReference type="Proteomes" id="UP001497482"/>
    </source>
</evidence>
<keyword evidence="1" id="KW-0175">Coiled coil</keyword>
<feature type="compositionally biased region" description="Basic and acidic residues" evidence="2">
    <location>
        <begin position="267"/>
        <end position="280"/>
    </location>
</feature>
<feature type="compositionally biased region" description="Polar residues" evidence="2">
    <location>
        <begin position="131"/>
        <end position="149"/>
    </location>
</feature>
<organism evidence="3 4">
    <name type="scientific">Knipowitschia caucasica</name>
    <name type="common">Caucasian dwarf goby</name>
    <name type="synonym">Pomatoschistus caucasicus</name>
    <dbReference type="NCBI Taxonomy" id="637954"/>
    <lineage>
        <taxon>Eukaryota</taxon>
        <taxon>Metazoa</taxon>
        <taxon>Chordata</taxon>
        <taxon>Craniata</taxon>
        <taxon>Vertebrata</taxon>
        <taxon>Euteleostomi</taxon>
        <taxon>Actinopterygii</taxon>
        <taxon>Neopterygii</taxon>
        <taxon>Teleostei</taxon>
        <taxon>Neoteleostei</taxon>
        <taxon>Acanthomorphata</taxon>
        <taxon>Gobiaria</taxon>
        <taxon>Gobiiformes</taxon>
        <taxon>Gobioidei</taxon>
        <taxon>Gobiidae</taxon>
        <taxon>Gobiinae</taxon>
        <taxon>Knipowitschia</taxon>
    </lineage>
</organism>
<feature type="region of interest" description="Disordered" evidence="2">
    <location>
        <begin position="1"/>
        <end position="29"/>
    </location>
</feature>
<reference evidence="3 4" key="1">
    <citation type="submission" date="2024-04" db="EMBL/GenBank/DDBJ databases">
        <authorList>
            <person name="Waldvogel A.-M."/>
            <person name="Schoenle A."/>
        </authorList>
    </citation>
    <scope>NUCLEOTIDE SEQUENCE [LARGE SCALE GENOMIC DNA]</scope>
</reference>
<feature type="coiled-coil region" evidence="1">
    <location>
        <begin position="65"/>
        <end position="92"/>
    </location>
</feature>
<keyword evidence="4" id="KW-1185">Reference proteome</keyword>
<gene>
    <name evidence="3" type="ORF">KC01_LOCUS20460</name>
</gene>
<evidence type="ECO:0000313" key="3">
    <source>
        <dbReference type="EMBL" id="CAL1591043.1"/>
    </source>
</evidence>
<dbReference type="EMBL" id="OZ035841">
    <property type="protein sequence ID" value="CAL1591043.1"/>
    <property type="molecule type" value="Genomic_DNA"/>
</dbReference>
<sequence>MKKGEVWKSSRSAGPVRPQKQTFTETLQPGTLTAEEGVVVEIMSAAEGLKAAVRQRLEGVLVEVLGLIQTTMEQYESELKQSREEVERLRGPRTLRLRTEMTELTSESENERNEIYIVASIKQEQPERPTATKSFPHNQNHENPTSNHNLKSEDSEEECPICRSLDQERNDSALINAEDSPASIQPQETEKTAVKSEEEERGLSDTNKPHQDLNEQEKREEGRHLPTTSQDKTNGRISSTNSETTGGSSLENDLAMNKANINATTQKDPKISDGQKDAEKSSGAYLKTHCQKYCHRPAHPEDHSDKQEPEAAH</sequence>
<feature type="compositionally biased region" description="Low complexity" evidence="2">
    <location>
        <begin position="238"/>
        <end position="249"/>
    </location>
</feature>
<feature type="compositionally biased region" description="Basic and acidic residues" evidence="2">
    <location>
        <begin position="298"/>
        <end position="313"/>
    </location>
</feature>
<evidence type="ECO:0000256" key="1">
    <source>
        <dbReference type="SAM" id="Coils"/>
    </source>
</evidence>
<protein>
    <submittedName>
        <fullName evidence="3">Uncharacterized protein</fullName>
    </submittedName>
</protein>
<feature type="region of interest" description="Disordered" evidence="2">
    <location>
        <begin position="121"/>
        <end position="160"/>
    </location>
</feature>
<feature type="compositionally biased region" description="Polar residues" evidence="2">
    <location>
        <begin position="19"/>
        <end position="29"/>
    </location>
</feature>
<feature type="region of interest" description="Disordered" evidence="2">
    <location>
        <begin position="175"/>
        <end position="313"/>
    </location>
</feature>
<evidence type="ECO:0000256" key="2">
    <source>
        <dbReference type="SAM" id="MobiDB-lite"/>
    </source>
</evidence>
<dbReference type="AlphaFoldDB" id="A0AAV2KLW1"/>
<name>A0AAV2KLW1_KNICA</name>